<evidence type="ECO:0000313" key="3">
    <source>
        <dbReference type="EMBL" id="KAL0070394.1"/>
    </source>
</evidence>
<evidence type="ECO:0000259" key="2">
    <source>
        <dbReference type="Pfam" id="PF20236"/>
    </source>
</evidence>
<gene>
    <name evidence="3" type="ORF">AAF712_002225</name>
</gene>
<protein>
    <recommendedName>
        <fullName evidence="2">DUF6593 domain-containing protein</fullName>
    </recommendedName>
</protein>
<proteinExistence type="predicted"/>
<dbReference type="Pfam" id="PF20236">
    <property type="entry name" value="DUF6593"/>
    <property type="match status" value="1"/>
</dbReference>
<organism evidence="3 4">
    <name type="scientific">Marasmius tenuissimus</name>
    <dbReference type="NCBI Taxonomy" id="585030"/>
    <lineage>
        <taxon>Eukaryota</taxon>
        <taxon>Fungi</taxon>
        <taxon>Dikarya</taxon>
        <taxon>Basidiomycota</taxon>
        <taxon>Agaricomycotina</taxon>
        <taxon>Agaricomycetes</taxon>
        <taxon>Agaricomycetidae</taxon>
        <taxon>Agaricales</taxon>
        <taxon>Marasmiineae</taxon>
        <taxon>Marasmiaceae</taxon>
        <taxon>Marasmius</taxon>
    </lineage>
</organism>
<feature type="region of interest" description="Disordered" evidence="1">
    <location>
        <begin position="87"/>
        <end position="116"/>
    </location>
</feature>
<name>A0ABR3AAK7_9AGAR</name>
<feature type="domain" description="DUF6593" evidence="2">
    <location>
        <begin position="143"/>
        <end position="262"/>
    </location>
</feature>
<evidence type="ECO:0000256" key="1">
    <source>
        <dbReference type="SAM" id="MobiDB-lite"/>
    </source>
</evidence>
<evidence type="ECO:0000313" key="4">
    <source>
        <dbReference type="Proteomes" id="UP001437256"/>
    </source>
</evidence>
<accession>A0ABR3AAK7</accession>
<keyword evidence="4" id="KW-1185">Reference proteome</keyword>
<dbReference type="Proteomes" id="UP001437256">
    <property type="component" value="Unassembled WGS sequence"/>
</dbReference>
<sequence>MKLYQEAQWRYTATINNTYYDDENRIVYKTHTPFKMSNRTTTITKVRQAERERAIFYPPADTPSRLASKDEPVEEYDLVELHTDSSGLRRRKSSSTSIASSSSIDPDSKGTAWDDGDSKTLVNESIAGASTSNLSPPSPSIFEYIAQIDWRFFASSKLRFGDGGEVEAKAFYRKDGWGPYGRHRVFTARDGREYKWHLRFRYSELTLNDEAKTPIARFQPKSVKSLFTKQCVPAHLEIFPAGEHMADEIFCTFVYIEHLRKEKERAARPKGGGGP</sequence>
<reference evidence="3 4" key="1">
    <citation type="submission" date="2024-05" db="EMBL/GenBank/DDBJ databases">
        <title>A draft genome resource for the thread blight pathogen Marasmius tenuissimus strain MS-2.</title>
        <authorList>
            <person name="Yulfo-Soto G.E."/>
            <person name="Baruah I.K."/>
            <person name="Amoako-Attah I."/>
            <person name="Bukari Y."/>
            <person name="Meinhardt L.W."/>
            <person name="Bailey B.A."/>
            <person name="Cohen S.P."/>
        </authorList>
    </citation>
    <scope>NUCLEOTIDE SEQUENCE [LARGE SCALE GENOMIC DNA]</scope>
    <source>
        <strain evidence="3 4">MS-2</strain>
    </source>
</reference>
<dbReference type="EMBL" id="JBBXMP010000006">
    <property type="protein sequence ID" value="KAL0070394.1"/>
    <property type="molecule type" value="Genomic_DNA"/>
</dbReference>
<dbReference type="InterPro" id="IPR046528">
    <property type="entry name" value="DUF6593"/>
</dbReference>
<comment type="caution">
    <text evidence="3">The sequence shown here is derived from an EMBL/GenBank/DDBJ whole genome shotgun (WGS) entry which is preliminary data.</text>
</comment>
<feature type="compositionally biased region" description="Low complexity" evidence="1">
    <location>
        <begin position="94"/>
        <end position="105"/>
    </location>
</feature>